<dbReference type="GO" id="GO:0016887">
    <property type="term" value="F:ATP hydrolysis activity"/>
    <property type="evidence" value="ECO:0007669"/>
    <property type="project" value="InterPro"/>
</dbReference>
<dbReference type="GO" id="GO:0005886">
    <property type="term" value="C:plasma membrane"/>
    <property type="evidence" value="ECO:0007669"/>
    <property type="project" value="TreeGrafter"/>
</dbReference>
<comment type="function">
    <text evidence="5">Involved in beta-(1--&gt;2)glucan export. Transmembrane domains (TMD) form a pore in the inner membrane and the ATP-binding domain (NBD) is responsible for energy generation.</text>
</comment>
<keyword evidence="2" id="KW-0813">Transport</keyword>
<protein>
    <submittedName>
        <fullName evidence="7">ABC transporter ATP-binding protein</fullName>
    </submittedName>
</protein>
<comment type="caution">
    <text evidence="7">The sequence shown here is derived from an EMBL/GenBank/DDBJ whole genome shotgun (WGS) entry which is preliminary data.</text>
</comment>
<dbReference type="Gene3D" id="3.40.50.300">
    <property type="entry name" value="P-loop containing nucleotide triphosphate hydrolases"/>
    <property type="match status" value="1"/>
</dbReference>
<name>A0A4U6S7I3_BRAEL</name>
<dbReference type="PANTHER" id="PTHR45772:SF1">
    <property type="entry name" value="ABC TRANSPORTER ATP-BINDING PROTEIN"/>
    <property type="match status" value="1"/>
</dbReference>
<dbReference type="InterPro" id="IPR003439">
    <property type="entry name" value="ABC_transporter-like_ATP-bd"/>
</dbReference>
<dbReference type="PROSITE" id="PS00211">
    <property type="entry name" value="ABC_TRANSPORTER_1"/>
    <property type="match status" value="1"/>
</dbReference>
<dbReference type="SUPFAM" id="SSF52540">
    <property type="entry name" value="P-loop containing nucleoside triphosphate hydrolases"/>
    <property type="match status" value="1"/>
</dbReference>
<accession>A0A4U6S7I3</accession>
<sequence length="264" mass="29125">MTALLTVENLSKRFGGLQAVADVSLRVEPGEICSVIGPNGAGKTTLFNMISGVLRPSGGRMSFDGIDLSTISPWKFAAVGIGRTFQNLALFKHGTVVENILTGRHAHLRSTVLDAMWFYGRTRKEEIAARQRVEYIIEFLEIEHIRDAVVGTLSYGQQKRVELARALACEPKLLLLDEMVSGMNQEETEDIARFVLDIRDELGITVVMIEHEMRIVMDISDRVHVLNFGRKIAEGTPGEIRRDPAVAEAYLGGQRTDAMAKAGA</sequence>
<comment type="similarity">
    <text evidence="1">Belongs to the ABC transporter superfamily.</text>
</comment>
<dbReference type="Pfam" id="PF12399">
    <property type="entry name" value="BCA_ABC_TP_C"/>
    <property type="match status" value="1"/>
</dbReference>
<dbReference type="PROSITE" id="PS50893">
    <property type="entry name" value="ABC_TRANSPORTER_2"/>
    <property type="match status" value="1"/>
</dbReference>
<proteinExistence type="inferred from homology"/>
<reference evidence="7 8" key="1">
    <citation type="submission" date="2019-05" db="EMBL/GenBank/DDBJ databases">
        <title>Draft Genome of Bradyrhizobium elkanii strain SEMIA 938, Used in Commercial Inoculants for Lupinus spp. in Brazil.</title>
        <authorList>
            <person name="Hungria M."/>
            <person name="Delamuta J.R.M."/>
            <person name="Ribeiro R.A."/>
            <person name="Nogueira M.A."/>
        </authorList>
    </citation>
    <scope>NUCLEOTIDE SEQUENCE [LARGE SCALE GENOMIC DNA]</scope>
    <source>
        <strain evidence="7 8">Semia 938</strain>
    </source>
</reference>
<dbReference type="InterPro" id="IPR027417">
    <property type="entry name" value="P-loop_NTPase"/>
</dbReference>
<dbReference type="EMBL" id="SZZP01000003">
    <property type="protein sequence ID" value="TKV82983.1"/>
    <property type="molecule type" value="Genomic_DNA"/>
</dbReference>
<evidence type="ECO:0000256" key="1">
    <source>
        <dbReference type="ARBA" id="ARBA00005417"/>
    </source>
</evidence>
<dbReference type="CDD" id="cd03219">
    <property type="entry name" value="ABC_Mj1267_LivG_branched"/>
    <property type="match status" value="1"/>
</dbReference>
<evidence type="ECO:0000256" key="2">
    <source>
        <dbReference type="ARBA" id="ARBA00022448"/>
    </source>
</evidence>
<dbReference type="AlphaFoldDB" id="A0A4U6S7I3"/>
<dbReference type="InterPro" id="IPR003593">
    <property type="entry name" value="AAA+_ATPase"/>
</dbReference>
<evidence type="ECO:0000313" key="8">
    <source>
        <dbReference type="Proteomes" id="UP000305095"/>
    </source>
</evidence>
<evidence type="ECO:0000313" key="7">
    <source>
        <dbReference type="EMBL" id="TKV82983.1"/>
    </source>
</evidence>
<dbReference type="InterPro" id="IPR032823">
    <property type="entry name" value="BCA_ABC_TP_C"/>
</dbReference>
<dbReference type="SMART" id="SM00382">
    <property type="entry name" value="AAA"/>
    <property type="match status" value="1"/>
</dbReference>
<dbReference type="InterPro" id="IPR051120">
    <property type="entry name" value="ABC_AA/LPS_Transport"/>
</dbReference>
<organism evidence="7 8">
    <name type="scientific">Bradyrhizobium elkanii</name>
    <dbReference type="NCBI Taxonomy" id="29448"/>
    <lineage>
        <taxon>Bacteria</taxon>
        <taxon>Pseudomonadati</taxon>
        <taxon>Pseudomonadota</taxon>
        <taxon>Alphaproteobacteria</taxon>
        <taxon>Hyphomicrobiales</taxon>
        <taxon>Nitrobacteraceae</taxon>
        <taxon>Bradyrhizobium</taxon>
    </lineage>
</organism>
<keyword evidence="4 7" id="KW-0067">ATP-binding</keyword>
<dbReference type="GO" id="GO:0005524">
    <property type="term" value="F:ATP binding"/>
    <property type="evidence" value="ECO:0007669"/>
    <property type="project" value="UniProtKB-KW"/>
</dbReference>
<evidence type="ECO:0000256" key="5">
    <source>
        <dbReference type="ARBA" id="ARBA00024722"/>
    </source>
</evidence>
<evidence type="ECO:0000256" key="4">
    <source>
        <dbReference type="ARBA" id="ARBA00022840"/>
    </source>
</evidence>
<dbReference type="PANTHER" id="PTHR45772">
    <property type="entry name" value="CONSERVED COMPONENT OF ABC TRANSPORTER FOR NATURAL AMINO ACIDS-RELATED"/>
    <property type="match status" value="1"/>
</dbReference>
<dbReference type="Proteomes" id="UP000305095">
    <property type="component" value="Unassembled WGS sequence"/>
</dbReference>
<keyword evidence="3" id="KW-0547">Nucleotide-binding</keyword>
<dbReference type="RefSeq" id="WP_137477304.1">
    <property type="nucleotide sequence ID" value="NZ_SZZP01000003.1"/>
</dbReference>
<dbReference type="Pfam" id="PF00005">
    <property type="entry name" value="ABC_tran"/>
    <property type="match status" value="1"/>
</dbReference>
<dbReference type="FunFam" id="3.40.50.300:FF:000421">
    <property type="entry name" value="Branched-chain amino acid ABC transporter ATP-binding protein"/>
    <property type="match status" value="1"/>
</dbReference>
<evidence type="ECO:0000259" key="6">
    <source>
        <dbReference type="PROSITE" id="PS50893"/>
    </source>
</evidence>
<feature type="domain" description="ABC transporter" evidence="6">
    <location>
        <begin position="5"/>
        <end position="253"/>
    </location>
</feature>
<evidence type="ECO:0000256" key="3">
    <source>
        <dbReference type="ARBA" id="ARBA00022741"/>
    </source>
</evidence>
<dbReference type="InterPro" id="IPR017871">
    <property type="entry name" value="ABC_transporter-like_CS"/>
</dbReference>
<gene>
    <name evidence="7" type="ORF">FDV58_06630</name>
</gene>